<dbReference type="AlphaFoldDB" id="A0A8J4A5I6"/>
<organism evidence="1 2">
    <name type="scientific">Virgisporangium ochraceum</name>
    <dbReference type="NCBI Taxonomy" id="65505"/>
    <lineage>
        <taxon>Bacteria</taxon>
        <taxon>Bacillati</taxon>
        <taxon>Actinomycetota</taxon>
        <taxon>Actinomycetes</taxon>
        <taxon>Micromonosporales</taxon>
        <taxon>Micromonosporaceae</taxon>
        <taxon>Virgisporangium</taxon>
    </lineage>
</organism>
<sequence length="468" mass="48828">MDELRPVSRTPLIPDELALTLYRGRFDGGGRSTTVYCYTTEGMTRHRQQELVFAVLPTRPDDPPPTFPAGHAVAVYRSAAAGQPYGPGDVLQFAQWGADADPRLSGVACTPPPAAFPALAGMAGNALLAVPLVADETAVAVRYGSARVLALLGDRARYHPFPWWFEPGRPPVLDRAAYAAGTALAGLTACRLPDLHVVQAGTRLVVSVGVGQLALLTRVLSEAPEVCAYQPGPAAVDRTLVWEPGQPGPRAINAPTATGGGVGGNFLLIGQVPDRSSARQLEDGFAVWLTGRTYAQLVAAVAAGRPAELPLDGDELRTLLFVPRARGAPIGDGVVFDADSESVSYRTDPIRPASAAQPPLVRVGPIELVLHGGHRAADGIDAADLGAFVSTALRVVDGFLQRAPTAATALTVAFHLVPGQPVRAEPREWTGGPPPPGTADLAALLATVPAPPTDPPGLSFDLVVQLRP</sequence>
<gene>
    <name evidence="1" type="ORF">Voc01_080930</name>
</gene>
<dbReference type="Proteomes" id="UP000635606">
    <property type="component" value="Unassembled WGS sequence"/>
</dbReference>
<proteinExistence type="predicted"/>
<keyword evidence="2" id="KW-1185">Reference proteome</keyword>
<name>A0A8J4A5I6_9ACTN</name>
<dbReference type="EMBL" id="BOPH01000112">
    <property type="protein sequence ID" value="GIJ73176.1"/>
    <property type="molecule type" value="Genomic_DNA"/>
</dbReference>
<protein>
    <submittedName>
        <fullName evidence="1">Uncharacterized protein</fullName>
    </submittedName>
</protein>
<comment type="caution">
    <text evidence="1">The sequence shown here is derived from an EMBL/GenBank/DDBJ whole genome shotgun (WGS) entry which is preliminary data.</text>
</comment>
<dbReference type="RefSeq" id="WP_203933010.1">
    <property type="nucleotide sequence ID" value="NZ_BOPH01000112.1"/>
</dbReference>
<reference evidence="1" key="1">
    <citation type="submission" date="2021-01" db="EMBL/GenBank/DDBJ databases">
        <title>Whole genome shotgun sequence of Virgisporangium ochraceum NBRC 16418.</title>
        <authorList>
            <person name="Komaki H."/>
            <person name="Tamura T."/>
        </authorList>
    </citation>
    <scope>NUCLEOTIDE SEQUENCE</scope>
    <source>
        <strain evidence="1">NBRC 16418</strain>
    </source>
</reference>
<evidence type="ECO:0000313" key="2">
    <source>
        <dbReference type="Proteomes" id="UP000635606"/>
    </source>
</evidence>
<evidence type="ECO:0000313" key="1">
    <source>
        <dbReference type="EMBL" id="GIJ73176.1"/>
    </source>
</evidence>
<accession>A0A8J4A5I6</accession>